<evidence type="ECO:0000256" key="2">
    <source>
        <dbReference type="ARBA" id="ARBA00023239"/>
    </source>
</evidence>
<comment type="caution">
    <text evidence="4">The sequence shown here is derived from an EMBL/GenBank/DDBJ whole genome shotgun (WGS) entry which is preliminary data.</text>
</comment>
<dbReference type="GO" id="GO:0016829">
    <property type="term" value="F:lyase activity"/>
    <property type="evidence" value="ECO:0007669"/>
    <property type="project" value="UniProtKB-KW"/>
</dbReference>
<dbReference type="PROSITE" id="PS00166">
    <property type="entry name" value="ENOYL_COA_HYDRATASE"/>
    <property type="match status" value="1"/>
</dbReference>
<dbReference type="AlphaFoldDB" id="A0A921EN25"/>
<dbReference type="Pfam" id="PF00378">
    <property type="entry name" value="ECH_1"/>
    <property type="match status" value="1"/>
</dbReference>
<evidence type="ECO:0000313" key="5">
    <source>
        <dbReference type="Proteomes" id="UP000712713"/>
    </source>
</evidence>
<dbReference type="PANTHER" id="PTHR11941:SF127">
    <property type="entry name" value="ENOYL-COA HYDRATASE ECHA18 (ENOYL HYDRASE) (UNSATURATED ACYL-COA HYDRATASE) (CROTONASE)-RELATED"/>
    <property type="match status" value="1"/>
</dbReference>
<dbReference type="EMBL" id="DYZF01000032">
    <property type="protein sequence ID" value="HJE50604.1"/>
    <property type="molecule type" value="Genomic_DNA"/>
</dbReference>
<accession>A0A921EN25</accession>
<evidence type="ECO:0000256" key="1">
    <source>
        <dbReference type="ARBA" id="ARBA00005254"/>
    </source>
</evidence>
<dbReference type="Gene3D" id="1.10.12.10">
    <property type="entry name" value="Lyase 2-enoyl-coa Hydratase, Chain A, domain 2"/>
    <property type="match status" value="1"/>
</dbReference>
<dbReference type="InterPro" id="IPR029045">
    <property type="entry name" value="ClpP/crotonase-like_dom_sf"/>
</dbReference>
<name>A0A921EN25_9ACTN</name>
<dbReference type="PANTHER" id="PTHR11941">
    <property type="entry name" value="ENOYL-COA HYDRATASE-RELATED"/>
    <property type="match status" value="1"/>
</dbReference>
<comment type="similarity">
    <text evidence="1 3">Belongs to the enoyl-CoA hydratase/isomerase family.</text>
</comment>
<evidence type="ECO:0000313" key="4">
    <source>
        <dbReference type="EMBL" id="HJE50604.1"/>
    </source>
</evidence>
<dbReference type="Proteomes" id="UP000712713">
    <property type="component" value="Unassembled WGS sequence"/>
</dbReference>
<proteinExistence type="inferred from homology"/>
<evidence type="ECO:0000256" key="3">
    <source>
        <dbReference type="RuleBase" id="RU003707"/>
    </source>
</evidence>
<sequence>MASIDLTRDGTVAVVTINNPGKRNAMTDDMWRQIPAVMREIDGDDDLHATVLTGAGDVFCAGADIAALDELNHAERPINAEMAIAASPKPVIAAIEGPCFGGGVQMAVAADLRVASSEATFSVPPARLGVVYPVSATQRMIHLMGPSVTKEMLYTAERLDAQRALAVGLLNRVVAPGEALATALELAERMAGLSQLTMRASKEIVDGLVARDLSAETAIAWVARAASGPDLLEGKQAFLERRAPRFTWRPD</sequence>
<reference evidence="4" key="1">
    <citation type="journal article" date="2021" name="PeerJ">
        <title>Extensive microbial diversity within the chicken gut microbiome revealed by metagenomics and culture.</title>
        <authorList>
            <person name="Gilroy R."/>
            <person name="Ravi A."/>
            <person name="Getino M."/>
            <person name="Pursley I."/>
            <person name="Horton D.L."/>
            <person name="Alikhan N.F."/>
            <person name="Baker D."/>
            <person name="Gharbi K."/>
            <person name="Hall N."/>
            <person name="Watson M."/>
            <person name="Adriaenssens E.M."/>
            <person name="Foster-Nyarko E."/>
            <person name="Jarju S."/>
            <person name="Secka A."/>
            <person name="Antonio M."/>
            <person name="Oren A."/>
            <person name="Chaudhuri R.R."/>
            <person name="La Ragione R."/>
            <person name="Hildebrand F."/>
            <person name="Pallen M.J."/>
        </authorList>
    </citation>
    <scope>NUCLEOTIDE SEQUENCE</scope>
    <source>
        <strain evidence="4">ChiGjej3B3-7470</strain>
    </source>
</reference>
<dbReference type="Gene3D" id="3.90.226.10">
    <property type="entry name" value="2-enoyl-CoA Hydratase, Chain A, domain 1"/>
    <property type="match status" value="1"/>
</dbReference>
<dbReference type="InterPro" id="IPR018376">
    <property type="entry name" value="Enoyl-CoA_hyd/isom_CS"/>
</dbReference>
<dbReference type="CDD" id="cd06558">
    <property type="entry name" value="crotonase-like"/>
    <property type="match status" value="1"/>
</dbReference>
<dbReference type="InterPro" id="IPR014748">
    <property type="entry name" value="Enoyl-CoA_hydra_C"/>
</dbReference>
<keyword evidence="2" id="KW-0456">Lyase</keyword>
<organism evidence="4 5">
    <name type="scientific">Tessaracoccus flavescens</name>
    <dbReference type="NCBI Taxonomy" id="399497"/>
    <lineage>
        <taxon>Bacteria</taxon>
        <taxon>Bacillati</taxon>
        <taxon>Actinomycetota</taxon>
        <taxon>Actinomycetes</taxon>
        <taxon>Propionibacteriales</taxon>
        <taxon>Propionibacteriaceae</taxon>
        <taxon>Tessaracoccus</taxon>
    </lineage>
</organism>
<gene>
    <name evidence="4" type="ORF">K8V15_01245</name>
</gene>
<dbReference type="SUPFAM" id="SSF52096">
    <property type="entry name" value="ClpP/crotonase"/>
    <property type="match status" value="1"/>
</dbReference>
<dbReference type="InterPro" id="IPR001753">
    <property type="entry name" value="Enoyl-CoA_hydra/iso"/>
</dbReference>
<protein>
    <submittedName>
        <fullName evidence="4">Enoyl-CoA hydratase/isomerase family protein</fullName>
    </submittedName>
</protein>
<reference evidence="4" key="2">
    <citation type="submission" date="2021-09" db="EMBL/GenBank/DDBJ databases">
        <authorList>
            <person name="Gilroy R."/>
        </authorList>
    </citation>
    <scope>NUCLEOTIDE SEQUENCE</scope>
    <source>
        <strain evidence="4">ChiGjej3B3-7470</strain>
    </source>
</reference>
<dbReference type="GO" id="GO:0006635">
    <property type="term" value="P:fatty acid beta-oxidation"/>
    <property type="evidence" value="ECO:0007669"/>
    <property type="project" value="TreeGrafter"/>
</dbReference>